<dbReference type="PANTHER" id="PTHR23155:SF1152">
    <property type="entry name" value="AAA+ ATPASE DOMAIN-CONTAINING PROTEIN"/>
    <property type="match status" value="1"/>
</dbReference>
<dbReference type="InterPro" id="IPR036388">
    <property type="entry name" value="WH-like_DNA-bd_sf"/>
</dbReference>
<organism evidence="16">
    <name type="scientific">Sesamum latifolium</name>
    <dbReference type="NCBI Taxonomy" id="2727402"/>
    <lineage>
        <taxon>Eukaryota</taxon>
        <taxon>Viridiplantae</taxon>
        <taxon>Streptophyta</taxon>
        <taxon>Embryophyta</taxon>
        <taxon>Tracheophyta</taxon>
        <taxon>Spermatophyta</taxon>
        <taxon>Magnoliopsida</taxon>
        <taxon>eudicotyledons</taxon>
        <taxon>Gunneridae</taxon>
        <taxon>Pentapetalae</taxon>
        <taxon>asterids</taxon>
        <taxon>lamiids</taxon>
        <taxon>Lamiales</taxon>
        <taxon>Pedaliaceae</taxon>
        <taxon>Sesamum</taxon>
    </lineage>
</organism>
<protein>
    <submittedName>
        <fullName evidence="16">ToMV resistant protein Tm-2 netted virescent</fullName>
    </submittedName>
</protein>
<proteinExistence type="inferred from homology"/>
<evidence type="ECO:0000256" key="9">
    <source>
        <dbReference type="ARBA" id="ARBA00022821"/>
    </source>
</evidence>
<dbReference type="InterPro" id="IPR032675">
    <property type="entry name" value="LRR_dom_sf"/>
</dbReference>
<feature type="chain" id="PRO_5043632449" evidence="12">
    <location>
        <begin position="17"/>
        <end position="801"/>
    </location>
</feature>
<keyword evidence="5" id="KW-0433">Leucine-rich repeat</keyword>
<dbReference type="PANTHER" id="PTHR23155">
    <property type="entry name" value="DISEASE RESISTANCE PROTEIN RP"/>
    <property type="match status" value="1"/>
</dbReference>
<feature type="signal peptide" evidence="12">
    <location>
        <begin position="1"/>
        <end position="16"/>
    </location>
</feature>
<dbReference type="Pfam" id="PF00931">
    <property type="entry name" value="NB-ARC"/>
    <property type="match status" value="1"/>
</dbReference>
<dbReference type="EMBL" id="JACGWN010000011">
    <property type="protein sequence ID" value="KAL0421770.1"/>
    <property type="molecule type" value="Genomic_DNA"/>
</dbReference>
<dbReference type="Gene3D" id="3.80.10.10">
    <property type="entry name" value="Ribonuclease Inhibitor"/>
    <property type="match status" value="1"/>
</dbReference>
<evidence type="ECO:0000256" key="8">
    <source>
        <dbReference type="ARBA" id="ARBA00022741"/>
    </source>
</evidence>
<reference evidence="16" key="2">
    <citation type="journal article" date="2024" name="Plant">
        <title>Genomic evolution and insights into agronomic trait innovations of Sesamum species.</title>
        <authorList>
            <person name="Miao H."/>
            <person name="Wang L."/>
            <person name="Qu L."/>
            <person name="Liu H."/>
            <person name="Sun Y."/>
            <person name="Le M."/>
            <person name="Wang Q."/>
            <person name="Wei S."/>
            <person name="Zheng Y."/>
            <person name="Lin W."/>
            <person name="Duan Y."/>
            <person name="Cao H."/>
            <person name="Xiong S."/>
            <person name="Wang X."/>
            <person name="Wei L."/>
            <person name="Li C."/>
            <person name="Ma Q."/>
            <person name="Ju M."/>
            <person name="Zhao R."/>
            <person name="Li G."/>
            <person name="Mu C."/>
            <person name="Tian Q."/>
            <person name="Mei H."/>
            <person name="Zhang T."/>
            <person name="Gao T."/>
            <person name="Zhang H."/>
        </authorList>
    </citation>
    <scope>NUCLEOTIDE SEQUENCE</scope>
    <source>
        <tissue evidence="16">Leaf</tissue>
    </source>
</reference>
<dbReference type="GO" id="GO:0051607">
    <property type="term" value="P:defense response to virus"/>
    <property type="evidence" value="ECO:0007669"/>
    <property type="project" value="UniProtKB-ARBA"/>
</dbReference>
<dbReference type="Pfam" id="PF23598">
    <property type="entry name" value="LRR_14"/>
    <property type="match status" value="1"/>
</dbReference>
<feature type="region of interest" description="Disordered" evidence="11">
    <location>
        <begin position="780"/>
        <end position="801"/>
    </location>
</feature>
<comment type="caution">
    <text evidence="16">The sequence shown here is derived from an EMBL/GenBank/DDBJ whole genome shotgun (WGS) entry which is preliminary data.</text>
</comment>
<keyword evidence="7" id="KW-0677">Repeat</keyword>
<evidence type="ECO:0000256" key="12">
    <source>
        <dbReference type="SAM" id="SignalP"/>
    </source>
</evidence>
<dbReference type="InterPro" id="IPR002182">
    <property type="entry name" value="NB-ARC"/>
</dbReference>
<dbReference type="PRINTS" id="PR00364">
    <property type="entry name" value="DISEASERSIST"/>
</dbReference>
<accession>A0AAW2UZN3</accession>
<dbReference type="FunFam" id="1.10.10.10:FF:000322">
    <property type="entry name" value="Probable disease resistance protein At1g63360"/>
    <property type="match status" value="1"/>
</dbReference>
<evidence type="ECO:0000256" key="10">
    <source>
        <dbReference type="ARBA" id="ARBA00022840"/>
    </source>
</evidence>
<dbReference type="Pfam" id="PF23559">
    <property type="entry name" value="WHD_DRP"/>
    <property type="match status" value="1"/>
</dbReference>
<evidence type="ECO:0000313" key="16">
    <source>
        <dbReference type="EMBL" id="KAL0421770.1"/>
    </source>
</evidence>
<evidence type="ECO:0000259" key="14">
    <source>
        <dbReference type="Pfam" id="PF23559"/>
    </source>
</evidence>
<dbReference type="InterPro" id="IPR055414">
    <property type="entry name" value="LRR_R13L4/SHOC2-like"/>
</dbReference>
<evidence type="ECO:0000256" key="1">
    <source>
        <dbReference type="ARBA" id="ARBA00002074"/>
    </source>
</evidence>
<keyword evidence="12" id="KW-0732">Signal</keyword>
<evidence type="ECO:0000256" key="4">
    <source>
        <dbReference type="ARBA" id="ARBA00022490"/>
    </source>
</evidence>
<dbReference type="Gene3D" id="1.20.5.4130">
    <property type="match status" value="1"/>
</dbReference>
<evidence type="ECO:0000256" key="3">
    <source>
        <dbReference type="ARBA" id="ARBA00008894"/>
    </source>
</evidence>
<dbReference type="GO" id="GO:0005524">
    <property type="term" value="F:ATP binding"/>
    <property type="evidence" value="ECO:0007669"/>
    <property type="project" value="UniProtKB-KW"/>
</dbReference>
<evidence type="ECO:0000256" key="2">
    <source>
        <dbReference type="ARBA" id="ARBA00004496"/>
    </source>
</evidence>
<feature type="domain" description="Disease resistance protein winged helix" evidence="14">
    <location>
        <begin position="408"/>
        <end position="478"/>
    </location>
</feature>
<dbReference type="InterPro" id="IPR058922">
    <property type="entry name" value="WHD_DRP"/>
</dbReference>
<dbReference type="FunFam" id="3.40.50.300:FF:001091">
    <property type="entry name" value="Probable disease resistance protein At1g61300"/>
    <property type="match status" value="1"/>
</dbReference>
<keyword evidence="8" id="KW-0547">Nucleotide-binding</keyword>
<name>A0AAW2UZN3_9LAMI</name>
<keyword evidence="6" id="KW-0381">Hypersensitive response</keyword>
<dbReference type="GO" id="GO:0043531">
    <property type="term" value="F:ADP binding"/>
    <property type="evidence" value="ECO:0007669"/>
    <property type="project" value="InterPro"/>
</dbReference>
<dbReference type="SUPFAM" id="SSF52058">
    <property type="entry name" value="L domain-like"/>
    <property type="match status" value="1"/>
</dbReference>
<comment type="similarity">
    <text evidence="3">Belongs to the disease resistance NB-LRR family.</text>
</comment>
<dbReference type="InterPro" id="IPR027417">
    <property type="entry name" value="P-loop_NTPase"/>
</dbReference>
<evidence type="ECO:0000256" key="11">
    <source>
        <dbReference type="SAM" id="MobiDB-lite"/>
    </source>
</evidence>
<dbReference type="AlphaFoldDB" id="A0AAW2UZN3"/>
<dbReference type="InterPro" id="IPR044974">
    <property type="entry name" value="Disease_R_plants"/>
</dbReference>
<feature type="domain" description="NB-ARC" evidence="13">
    <location>
        <begin position="148"/>
        <end position="320"/>
    </location>
</feature>
<dbReference type="Gene3D" id="1.10.8.430">
    <property type="entry name" value="Helical domain of apoptotic protease-activating factors"/>
    <property type="match status" value="1"/>
</dbReference>
<comment type="subcellular location">
    <subcellularLocation>
        <location evidence="2">Cytoplasm</location>
    </subcellularLocation>
</comment>
<dbReference type="InterPro" id="IPR042197">
    <property type="entry name" value="Apaf_helical"/>
</dbReference>
<gene>
    <name evidence="16" type="ORF">Slati_3199900</name>
</gene>
<feature type="domain" description="Disease resistance R13L4/SHOC-2-like LRR" evidence="15">
    <location>
        <begin position="493"/>
        <end position="758"/>
    </location>
</feature>
<reference evidence="16" key="1">
    <citation type="submission" date="2020-06" db="EMBL/GenBank/DDBJ databases">
        <authorList>
            <person name="Li T."/>
            <person name="Hu X."/>
            <person name="Zhang T."/>
            <person name="Song X."/>
            <person name="Zhang H."/>
            <person name="Dai N."/>
            <person name="Sheng W."/>
            <person name="Hou X."/>
            <person name="Wei L."/>
        </authorList>
    </citation>
    <scope>NUCLEOTIDE SEQUENCE</scope>
    <source>
        <strain evidence="16">KEN1</strain>
        <tissue evidence="16">Leaf</tissue>
    </source>
</reference>
<dbReference type="SUPFAM" id="SSF52540">
    <property type="entry name" value="P-loop containing nucleoside triphosphate hydrolases"/>
    <property type="match status" value="1"/>
</dbReference>
<sequence length="801" mass="91876">MLLWFLLSTIQRLLNSSQIPDLQLAYEKVESLQELLTLEDGSNNERVKAAEREIRESACRLEDVLESVHVSNQRFLSQSEKVDLVDGMLEEIDGVLEEIDFFSETVKKIKEELSNLSMADEDIAAITSRNDHFGGQKSELFGLDDEVIQMKNLLLSDIPRVQVVSMVGMAGIGKTTLVKKVFQDIADHHFQLSAFISIGPRYGYRELLQKILTELKYRNQDRYGVRDDEILSESDEILGLYLHQRLFNCKYLIVLDDVWDMRFWDWLKWYLVNNKNGSRIIVTTRLEQVAEFAQSDREFVLQKRFLNEEESWHLLREMVFGLQEKLCPPQLEETGRKIANKCEGLPLAVIVVGKYLSKAERTAEHWNKVVDKEYSVIISGDAELTETLMLSYNHLPQHLKACFLYMGVFPHDYEIPTSKLVNLWCTEGFLESNSAKSLEDFAIECLGDLVSRSVVLVRQQSSSGRVKTCRAHSVFWHLCVRVAGKQKFFHVINSLANQVKLVRLRYLAITYNGKVPGSISKLWNLQYLIVRQYLSILSSEAHRAYLPMEIWEMQELRHLQVMGSDLPDPIYEGTLLPNLLTLLGISTRSCTKEVLRRMPHLKKLGIQIELALDGVEPLCCFNHLPDLCRIESLKCVILNPKVGVPALPSVLSFPSDLRKLTLSGVGFPWEYMSIIATLPNLEVLKLRCYACRGVEWEVYDYNFSRLKYLLLEDTDLEDWYADDESFPSLKRLIIGHCYKLKEIPLDIGEIPTLEMVEIVDGSPSLVASAKQLAEGSSNRRKIEVRVKSSEDDGKRKSRLPP</sequence>
<feature type="compositionally biased region" description="Basic and acidic residues" evidence="11">
    <location>
        <begin position="780"/>
        <end position="794"/>
    </location>
</feature>
<dbReference type="GO" id="GO:0005737">
    <property type="term" value="C:cytoplasm"/>
    <property type="evidence" value="ECO:0007669"/>
    <property type="project" value="UniProtKB-SubCell"/>
</dbReference>
<keyword evidence="4" id="KW-0963">Cytoplasm</keyword>
<evidence type="ECO:0000256" key="5">
    <source>
        <dbReference type="ARBA" id="ARBA00022614"/>
    </source>
</evidence>
<keyword evidence="10" id="KW-0067">ATP-binding</keyword>
<comment type="function">
    <text evidence="1">Confers resistance to late blight (Phytophthora infestans) races carrying the avirulence gene Avr1. Resistance proteins guard the plant against pathogens that contain an appropriate avirulence protein via an indirect interaction with this avirulence protein. That triggers a defense system including the hypersensitive response, which restricts the pathogen growth.</text>
</comment>
<dbReference type="Gene3D" id="1.10.10.10">
    <property type="entry name" value="Winged helix-like DNA-binding domain superfamily/Winged helix DNA-binding domain"/>
    <property type="match status" value="1"/>
</dbReference>
<evidence type="ECO:0000259" key="15">
    <source>
        <dbReference type="Pfam" id="PF23598"/>
    </source>
</evidence>
<dbReference type="GO" id="GO:0009626">
    <property type="term" value="P:plant-type hypersensitive response"/>
    <property type="evidence" value="ECO:0007669"/>
    <property type="project" value="UniProtKB-KW"/>
</dbReference>
<evidence type="ECO:0000256" key="6">
    <source>
        <dbReference type="ARBA" id="ARBA00022667"/>
    </source>
</evidence>
<keyword evidence="9" id="KW-0611">Plant defense</keyword>
<dbReference type="Gene3D" id="3.40.50.300">
    <property type="entry name" value="P-loop containing nucleotide triphosphate hydrolases"/>
    <property type="match status" value="1"/>
</dbReference>
<evidence type="ECO:0000256" key="7">
    <source>
        <dbReference type="ARBA" id="ARBA00022737"/>
    </source>
</evidence>
<evidence type="ECO:0000259" key="13">
    <source>
        <dbReference type="Pfam" id="PF00931"/>
    </source>
</evidence>